<dbReference type="EMBL" id="QGKV02002055">
    <property type="protein sequence ID" value="KAF3497733.1"/>
    <property type="molecule type" value="Genomic_DNA"/>
</dbReference>
<evidence type="ECO:0000256" key="3">
    <source>
        <dbReference type="ARBA" id="ARBA00023306"/>
    </source>
</evidence>
<dbReference type="CDD" id="cd20721">
    <property type="entry name" value="CYCLIN_SDS-like_rpt2"/>
    <property type="match status" value="1"/>
</dbReference>
<dbReference type="InterPro" id="IPR006671">
    <property type="entry name" value="Cyclin_N"/>
</dbReference>
<accession>A0ABQ7AJF2</accession>
<name>A0ABQ7AJF2_BRACR</name>
<dbReference type="SUPFAM" id="SSF47954">
    <property type="entry name" value="Cyclin-like"/>
    <property type="match status" value="2"/>
</dbReference>
<protein>
    <recommendedName>
        <fullName evidence="5">Cyclin-like domain-containing protein</fullName>
    </recommendedName>
</protein>
<dbReference type="PROSITE" id="PS00292">
    <property type="entry name" value="CYCLINS"/>
    <property type="match status" value="1"/>
</dbReference>
<comment type="similarity">
    <text evidence="4">Belongs to the cyclin family.</text>
</comment>
<keyword evidence="3" id="KW-0131">Cell cycle</keyword>
<dbReference type="InterPro" id="IPR036915">
    <property type="entry name" value="Cyclin-like_sf"/>
</dbReference>
<dbReference type="Gene3D" id="1.10.472.10">
    <property type="entry name" value="Cyclin-like"/>
    <property type="match status" value="2"/>
</dbReference>
<keyword evidence="1" id="KW-0132">Cell division</keyword>
<evidence type="ECO:0000256" key="4">
    <source>
        <dbReference type="RuleBase" id="RU000383"/>
    </source>
</evidence>
<keyword evidence="7" id="KW-1185">Reference proteome</keyword>
<dbReference type="Pfam" id="PF02984">
    <property type="entry name" value="Cyclin_C"/>
    <property type="match status" value="1"/>
</dbReference>
<dbReference type="SMART" id="SM00385">
    <property type="entry name" value="CYCLIN"/>
    <property type="match status" value="1"/>
</dbReference>
<dbReference type="InterPro" id="IPR039361">
    <property type="entry name" value="Cyclin"/>
</dbReference>
<feature type="domain" description="Cyclin-like" evidence="5">
    <location>
        <begin position="79"/>
        <end position="166"/>
    </location>
</feature>
<evidence type="ECO:0000313" key="6">
    <source>
        <dbReference type="EMBL" id="KAF3497733.1"/>
    </source>
</evidence>
<dbReference type="Pfam" id="PF00134">
    <property type="entry name" value="Cyclin_N"/>
    <property type="match status" value="1"/>
</dbReference>
<organism evidence="6 7">
    <name type="scientific">Brassica cretica</name>
    <name type="common">Mustard</name>
    <dbReference type="NCBI Taxonomy" id="69181"/>
    <lineage>
        <taxon>Eukaryota</taxon>
        <taxon>Viridiplantae</taxon>
        <taxon>Streptophyta</taxon>
        <taxon>Embryophyta</taxon>
        <taxon>Tracheophyta</taxon>
        <taxon>Spermatophyta</taxon>
        <taxon>Magnoliopsida</taxon>
        <taxon>eudicotyledons</taxon>
        <taxon>Gunneridae</taxon>
        <taxon>Pentapetalae</taxon>
        <taxon>rosids</taxon>
        <taxon>malvids</taxon>
        <taxon>Brassicales</taxon>
        <taxon>Brassicaceae</taxon>
        <taxon>Brassiceae</taxon>
        <taxon>Brassica</taxon>
    </lineage>
</organism>
<gene>
    <name evidence="6" type="ORF">DY000_02057665</name>
</gene>
<feature type="non-terminal residue" evidence="6">
    <location>
        <position position="1"/>
    </location>
</feature>
<evidence type="ECO:0000256" key="1">
    <source>
        <dbReference type="ARBA" id="ARBA00022618"/>
    </source>
</evidence>
<proteinExistence type="inferred from homology"/>
<keyword evidence="2 4" id="KW-0195">Cyclin</keyword>
<evidence type="ECO:0000256" key="2">
    <source>
        <dbReference type="ARBA" id="ARBA00023127"/>
    </source>
</evidence>
<dbReference type="InterPro" id="IPR013763">
    <property type="entry name" value="Cyclin-like_dom"/>
</dbReference>
<dbReference type="InterPro" id="IPR048258">
    <property type="entry name" value="Cyclins_cyclin-box"/>
</dbReference>
<reference evidence="6 7" key="1">
    <citation type="journal article" date="2020" name="BMC Genomics">
        <title>Intraspecific diversification of the crop wild relative Brassica cretica Lam. using demographic model selection.</title>
        <authorList>
            <person name="Kioukis A."/>
            <person name="Michalopoulou V.A."/>
            <person name="Briers L."/>
            <person name="Pirintsos S."/>
            <person name="Studholme D.J."/>
            <person name="Pavlidis P."/>
            <person name="Sarris P.F."/>
        </authorList>
    </citation>
    <scope>NUCLEOTIDE SEQUENCE [LARGE SCALE GENOMIC DNA]</scope>
    <source>
        <strain evidence="7">cv. PFS-1207/04</strain>
    </source>
</reference>
<comment type="caution">
    <text evidence="6">The sequence shown here is derived from an EMBL/GenBank/DDBJ whole genome shotgun (WGS) entry which is preliminary data.</text>
</comment>
<dbReference type="Proteomes" id="UP000266723">
    <property type="component" value="Unassembled WGS sequence"/>
</dbReference>
<evidence type="ECO:0000259" key="5">
    <source>
        <dbReference type="SMART" id="SM00385"/>
    </source>
</evidence>
<dbReference type="InterPro" id="IPR004367">
    <property type="entry name" value="Cyclin_C-dom"/>
</dbReference>
<evidence type="ECO:0000313" key="7">
    <source>
        <dbReference type="Proteomes" id="UP000266723"/>
    </source>
</evidence>
<dbReference type="PANTHER" id="PTHR10177">
    <property type="entry name" value="CYCLINS"/>
    <property type="match status" value="1"/>
</dbReference>
<sequence>FSLLLASLVALISVMFATLGLDSVFLRLLRFEDEEIEESYQRLRERERSHAHLRDCAKAYCSRMDHADFIPQLRLIMVQWIVEQCSAMELQPETLFLGVSLLDRFLSKGTFKSERTLVLVGIASLTLATRIEENQPYNSIRRRNFYIQNLKYSRHEVVAMEWLVQEVLNFKCFSPTIFNFLWFYLKAARANPEVGKKARSLAITSLSDHTQLCFWPSTVAAGLVVLACSEHNKISAYQRVIKVHVRTKDNDLPECVKSLEWLLEQ</sequence>